<dbReference type="EMBL" id="CP073581">
    <property type="protein sequence ID" value="QUJ76369.1"/>
    <property type="molecule type" value="Genomic_DNA"/>
</dbReference>
<reference evidence="1" key="1">
    <citation type="submission" date="2021-04" db="EMBL/GenBank/DDBJ databases">
        <title>Complete genome sequence for Sulfitobacter sp. strain JK7-1.</title>
        <authorList>
            <person name="Park S.-J."/>
        </authorList>
    </citation>
    <scope>NUCLEOTIDE SEQUENCE</scope>
    <source>
        <strain evidence="1">JK7-1</strain>
    </source>
</reference>
<accession>A0A975PM55</accession>
<evidence type="ECO:0000313" key="1">
    <source>
        <dbReference type="EMBL" id="QUJ76369.1"/>
    </source>
</evidence>
<evidence type="ECO:0000313" key="2">
    <source>
        <dbReference type="Proteomes" id="UP000683291"/>
    </source>
</evidence>
<name>A0A975PM55_9RHOB</name>
<gene>
    <name evidence="1" type="ORF">KDD17_15985</name>
</gene>
<dbReference type="RefSeq" id="WP_212704567.1">
    <property type="nucleotide sequence ID" value="NZ_CP073581.1"/>
</dbReference>
<sequence>MIFATTGDPPLPAMDDLHWRATARVGAFTMGASLFGPKDKRAVSIEGAGLLEEMIRRSIDTTLAG</sequence>
<dbReference type="Proteomes" id="UP000683291">
    <property type="component" value="Chromosome 1"/>
</dbReference>
<proteinExistence type="predicted"/>
<protein>
    <submittedName>
        <fullName evidence="1">Uncharacterized protein</fullName>
    </submittedName>
</protein>
<organism evidence="1 2">
    <name type="scientific">Sulfitobacter albidus</name>
    <dbReference type="NCBI Taxonomy" id="2829501"/>
    <lineage>
        <taxon>Bacteria</taxon>
        <taxon>Pseudomonadati</taxon>
        <taxon>Pseudomonadota</taxon>
        <taxon>Alphaproteobacteria</taxon>
        <taxon>Rhodobacterales</taxon>
        <taxon>Roseobacteraceae</taxon>
        <taxon>Sulfitobacter</taxon>
    </lineage>
</organism>
<dbReference type="AlphaFoldDB" id="A0A975PM55"/>
<keyword evidence="2" id="KW-1185">Reference proteome</keyword>
<dbReference type="KEGG" id="sual:KDD17_15985"/>